<protein>
    <submittedName>
        <fullName evidence="1">Uncharacterized protein</fullName>
    </submittedName>
</protein>
<reference evidence="1 2" key="1">
    <citation type="submission" date="2019-03" db="EMBL/GenBank/DDBJ databases">
        <title>Genomic Encyclopedia of Type Strains, Phase IV (KMG-IV): sequencing the most valuable type-strain genomes for metagenomic binning, comparative biology and taxonomic classification.</title>
        <authorList>
            <person name="Goeker M."/>
        </authorList>
    </citation>
    <scope>NUCLEOTIDE SEQUENCE [LARGE SCALE GENOMIC DNA]</scope>
    <source>
        <strain evidence="1 2">DSM 23917</strain>
    </source>
</reference>
<accession>A0A4R2LHF0</accession>
<dbReference type="RefSeq" id="WP_131927281.1">
    <property type="nucleotide sequence ID" value="NZ_SLXB01000027.1"/>
</dbReference>
<proteinExistence type="predicted"/>
<organism evidence="1 2">
    <name type="scientific">Prevotella heparinolytica</name>
    <dbReference type="NCBI Taxonomy" id="28113"/>
    <lineage>
        <taxon>Bacteria</taxon>
        <taxon>Pseudomonadati</taxon>
        <taxon>Bacteroidota</taxon>
        <taxon>Bacteroidia</taxon>
        <taxon>Bacteroidales</taxon>
        <taxon>Bacteroidaceae</taxon>
        <taxon>Bacteroides</taxon>
    </lineage>
</organism>
<dbReference type="AlphaFoldDB" id="A0A4R2LHF0"/>
<dbReference type="EMBL" id="SLXB01000027">
    <property type="protein sequence ID" value="TCO88155.1"/>
    <property type="molecule type" value="Genomic_DNA"/>
</dbReference>
<evidence type="ECO:0000313" key="1">
    <source>
        <dbReference type="EMBL" id="TCO88155.1"/>
    </source>
</evidence>
<sequence length="81" mass="8746">MNTTVVNGIVLNDAICKRLSDLQNGQAESLANMLDDSIGFLLEHNGCFSEKTKGFVDVLAILHLARTEFRGLIPEGKEVGG</sequence>
<gene>
    <name evidence="1" type="ORF">EV202_12738</name>
</gene>
<dbReference type="Proteomes" id="UP000295600">
    <property type="component" value="Unassembled WGS sequence"/>
</dbReference>
<evidence type="ECO:0000313" key="2">
    <source>
        <dbReference type="Proteomes" id="UP000295600"/>
    </source>
</evidence>
<comment type="caution">
    <text evidence="1">The sequence shown here is derived from an EMBL/GenBank/DDBJ whole genome shotgun (WGS) entry which is preliminary data.</text>
</comment>
<name>A0A4R2LHF0_9BACE</name>